<dbReference type="Pfam" id="PF07693">
    <property type="entry name" value="KAP_NTPase"/>
    <property type="match status" value="1"/>
</dbReference>
<dbReference type="PROSITE" id="PS50082">
    <property type="entry name" value="WD_REPEATS_2"/>
    <property type="match status" value="6"/>
</dbReference>
<feature type="repeat" description="WD" evidence="3">
    <location>
        <begin position="155"/>
        <end position="193"/>
    </location>
</feature>
<feature type="repeat" description="WD" evidence="3">
    <location>
        <begin position="195"/>
        <end position="236"/>
    </location>
</feature>
<evidence type="ECO:0000259" key="7">
    <source>
        <dbReference type="Pfam" id="PF07693"/>
    </source>
</evidence>
<dbReference type="InterPro" id="IPR036322">
    <property type="entry name" value="WD40_repeat_dom_sf"/>
</dbReference>
<feature type="repeat" description="WD" evidence="3">
    <location>
        <begin position="64"/>
        <end position="105"/>
    </location>
</feature>
<feature type="repeat" description="WD" evidence="3">
    <location>
        <begin position="109"/>
        <end position="141"/>
    </location>
</feature>
<keyword evidence="6" id="KW-1133">Transmembrane helix</keyword>
<dbReference type="InterPro" id="IPR020472">
    <property type="entry name" value="WD40_PAC1"/>
</dbReference>
<protein>
    <recommendedName>
        <fullName evidence="7">KAP NTPase domain-containing protein</fullName>
    </recommendedName>
</protein>
<dbReference type="Gene3D" id="2.130.10.10">
    <property type="entry name" value="YVTN repeat-like/Quinoprotein amine dehydrogenase"/>
    <property type="match status" value="3"/>
</dbReference>
<feature type="coiled-coil region" evidence="4">
    <location>
        <begin position="712"/>
        <end position="758"/>
    </location>
</feature>
<dbReference type="InterPro" id="IPR019775">
    <property type="entry name" value="WD40_repeat_CS"/>
</dbReference>
<keyword evidence="4" id="KW-0175">Coiled coil</keyword>
<feature type="transmembrane region" description="Helical" evidence="6">
    <location>
        <begin position="674"/>
        <end position="694"/>
    </location>
</feature>
<proteinExistence type="predicted"/>
<keyword evidence="1 3" id="KW-0853">WD repeat</keyword>
<sequence length="1172" mass="135200">MAAPQNLEAVTPILASYLTEFKSRVFSVAISPQGREWVAVGLKNGTIEIWNLLTKTRFLSSEGLEGHRGAIWSVAFNHNGTQLVSGGSDQTVRLWNVTKTTIASVSTPLWIHEHFVKSVAFNHNSTQVVSGSDDKTVRLWDATRLQIRPFQSLFHKDSVRSVAFNYDGSMLVSGGRDNMVRLWDVKTGQAINRPLWVHDDFIRSVAFSPDGSMVMSGSRDKTVKLWNVATGQAIGEPFYHTDDVRSVAFSLNGSMFVSGSSDNKVRLWDISDPGHQQQIIIGEHENPVYSVAFDPQEEDIIISASIYGIKVWRLNVHRVAQAFSNDKANGKDTLGIKKELESLADVLMLRSLEPPLAMAILGSWGSGKSFGMNLIEKRITAIRCQKLNGEKTWGNTGKEKDLSVFVGHVYQIKFNAWSYAKSNLWASLMQTIFEQLDRQLTLEQQLGEVSNLLDGGEVWKALNQMSDSDRNAILESELAPEVFAKLEDGNNALWDILSKVRKEEQEKLKKSESELDILEIEVRSKNEEIEKKVTQEFENKSRIIIFLTQFKELRKADFGDSILKDFLNDYGFKNQQDLENKFPIFKDLDKLQESDLVEKIQDLIKNPNSEIENTIENIIKQSEKIKNFVEEQPSEIVGLIEIIQKDKSTLYIFLLVISLPFISYFLIVNVLPTVLPWLTTVSTIPAIGFGIEILRKSRNFQRRVSRLFQVAKESIEQEKQKLAADKDKKIQSEIDRQNSEQQRKIEKLKDQIQRQKQRIGLTGKYKSLLDFVNTRLDDNSYQKLLGLMHQIQDDLADLSDHLTYKPEKINNPDKLEVLKVHFPRGPARIVLYIDDLDRCPPDKVVEVLEAVQLLLNTEIFIIVLAIDDRYIGRALEQVYEGVLKRGATPSGIDYLEKIIQIPYRMRPINKDMTEKFLRSLIDIEDKPQEDQPQKEKITIWEDYSEKGNMEFFTYSDKISEPMNEENYNKENDSEKTPSSENQTSLVDFQKVTSQKFTSEEVQWISECCKCVDLNPRTTKRLINICKILKNIWTPGPNDRIWKEEPEEKYKRTLIAFLALAGRYPQEMRKLLEEIYLEFEETNINTVKIIKYKWLNRLQNLDPLMDTHNQREWKKFKNDLNKMPPQEFVFDKRTFNLAVSFCFVGDLGYDPDDTYNREYKFEDPQKQYGFKRI</sequence>
<dbReference type="EMBL" id="LJOY01000026">
    <property type="protein sequence ID" value="OBQ25580.1"/>
    <property type="molecule type" value="Genomic_DNA"/>
</dbReference>
<dbReference type="CDD" id="cd00200">
    <property type="entry name" value="WD40"/>
    <property type="match status" value="1"/>
</dbReference>
<evidence type="ECO:0000256" key="1">
    <source>
        <dbReference type="ARBA" id="ARBA00022574"/>
    </source>
</evidence>
<dbReference type="PROSITE" id="PS50294">
    <property type="entry name" value="WD_REPEATS_REGION"/>
    <property type="match status" value="5"/>
</dbReference>
<evidence type="ECO:0000256" key="3">
    <source>
        <dbReference type="PROSITE-ProRule" id="PRU00221"/>
    </source>
</evidence>
<dbReference type="InterPro" id="IPR011646">
    <property type="entry name" value="KAP_P-loop"/>
</dbReference>
<dbReference type="SMART" id="SM00320">
    <property type="entry name" value="WD40"/>
    <property type="match status" value="7"/>
</dbReference>
<dbReference type="AlphaFoldDB" id="A0A1B7VXH4"/>
<dbReference type="PATRIC" id="fig|1710894.3.peg.3831"/>
<feature type="coiled-coil region" evidence="4">
    <location>
        <begin position="501"/>
        <end position="535"/>
    </location>
</feature>
<feature type="compositionally biased region" description="Basic and acidic residues" evidence="5">
    <location>
        <begin position="966"/>
        <end position="977"/>
    </location>
</feature>
<dbReference type="PRINTS" id="PR00320">
    <property type="entry name" value="GPROTEINBRPT"/>
</dbReference>
<dbReference type="PANTHER" id="PTHR22847:SF637">
    <property type="entry name" value="WD REPEAT DOMAIN 5B"/>
    <property type="match status" value="1"/>
</dbReference>
<keyword evidence="2" id="KW-0677">Repeat</keyword>
<dbReference type="Pfam" id="PF00400">
    <property type="entry name" value="WD40"/>
    <property type="match status" value="5"/>
</dbReference>
<dbReference type="PANTHER" id="PTHR22847">
    <property type="entry name" value="WD40 REPEAT PROTEIN"/>
    <property type="match status" value="1"/>
</dbReference>
<feature type="repeat" description="WD" evidence="3">
    <location>
        <begin position="240"/>
        <end position="271"/>
    </location>
</feature>
<feature type="transmembrane region" description="Helical" evidence="6">
    <location>
        <begin position="650"/>
        <end position="668"/>
    </location>
</feature>
<dbReference type="InterPro" id="IPR015943">
    <property type="entry name" value="WD40/YVTN_repeat-like_dom_sf"/>
</dbReference>
<keyword evidence="6" id="KW-0812">Transmembrane</keyword>
<feature type="repeat" description="WD" evidence="3">
    <location>
        <begin position="281"/>
        <end position="322"/>
    </location>
</feature>
<reference evidence="8 9" key="1">
    <citation type="submission" date="2015-09" db="EMBL/GenBank/DDBJ databases">
        <title>Whole genome shotgun sequence assembly of Aphanizomenon flos-aquae UKL13.</title>
        <authorList>
            <person name="Driscoll C."/>
        </authorList>
    </citation>
    <scope>NUCLEOTIDE SEQUENCE [LARGE SCALE GENOMIC DNA]</scope>
    <source>
        <strain evidence="8">MDT13</strain>
    </source>
</reference>
<dbReference type="SUPFAM" id="SSF50978">
    <property type="entry name" value="WD40 repeat-like"/>
    <property type="match status" value="1"/>
</dbReference>
<evidence type="ECO:0000256" key="2">
    <source>
        <dbReference type="ARBA" id="ARBA00022737"/>
    </source>
</evidence>
<dbReference type="STRING" id="1803587.GCA_001593825_02036"/>
<comment type="caution">
    <text evidence="8">The sequence shown here is derived from an EMBL/GenBank/DDBJ whole genome shotgun (WGS) entry which is preliminary data.</text>
</comment>
<feature type="domain" description="KAP NTPase" evidence="7">
    <location>
        <begin position="339"/>
        <end position="1030"/>
    </location>
</feature>
<organism evidence="8 9">
    <name type="scientific">Aphanizomenon flos-aquae LD13</name>
    <dbReference type="NCBI Taxonomy" id="1710894"/>
    <lineage>
        <taxon>Bacteria</taxon>
        <taxon>Bacillati</taxon>
        <taxon>Cyanobacteriota</taxon>
        <taxon>Cyanophyceae</taxon>
        <taxon>Nostocales</taxon>
        <taxon>Aphanizomenonaceae</taxon>
        <taxon>Aphanizomenon</taxon>
    </lineage>
</organism>
<feature type="region of interest" description="Disordered" evidence="5">
    <location>
        <begin position="963"/>
        <end position="982"/>
    </location>
</feature>
<keyword evidence="6" id="KW-0472">Membrane</keyword>
<evidence type="ECO:0000313" key="8">
    <source>
        <dbReference type="EMBL" id="OBQ25580.1"/>
    </source>
</evidence>
<evidence type="ECO:0000313" key="9">
    <source>
        <dbReference type="Proteomes" id="UP000092382"/>
    </source>
</evidence>
<evidence type="ECO:0000256" key="6">
    <source>
        <dbReference type="SAM" id="Phobius"/>
    </source>
</evidence>
<evidence type="ECO:0000256" key="4">
    <source>
        <dbReference type="SAM" id="Coils"/>
    </source>
</evidence>
<name>A0A1B7VXH4_APHFL</name>
<dbReference type="Proteomes" id="UP000092382">
    <property type="component" value="Unassembled WGS sequence"/>
</dbReference>
<evidence type="ECO:0000256" key="5">
    <source>
        <dbReference type="SAM" id="MobiDB-lite"/>
    </source>
</evidence>
<dbReference type="PROSITE" id="PS00678">
    <property type="entry name" value="WD_REPEATS_1"/>
    <property type="match status" value="3"/>
</dbReference>
<accession>A0A1B7VXH4</accession>
<gene>
    <name evidence="8" type="ORF">AN481_09520</name>
</gene>
<dbReference type="InterPro" id="IPR001680">
    <property type="entry name" value="WD40_rpt"/>
</dbReference>